<dbReference type="Gene3D" id="1.10.260.40">
    <property type="entry name" value="lambda repressor-like DNA-binding domains"/>
    <property type="match status" value="1"/>
</dbReference>
<dbReference type="Pfam" id="PF13377">
    <property type="entry name" value="Peripla_BP_3"/>
    <property type="match status" value="1"/>
</dbReference>
<dbReference type="SMART" id="SM00354">
    <property type="entry name" value="HTH_LACI"/>
    <property type="match status" value="1"/>
</dbReference>
<dbReference type="InterPro" id="IPR000843">
    <property type="entry name" value="HTH_LacI"/>
</dbReference>
<protein>
    <submittedName>
        <fullName evidence="5">LacI family transcriptional regulator</fullName>
    </submittedName>
</protein>
<dbReference type="GO" id="GO:0003700">
    <property type="term" value="F:DNA-binding transcription factor activity"/>
    <property type="evidence" value="ECO:0007669"/>
    <property type="project" value="TreeGrafter"/>
</dbReference>
<dbReference type="CDD" id="cd01392">
    <property type="entry name" value="HTH_LacI"/>
    <property type="match status" value="1"/>
</dbReference>
<dbReference type="CDD" id="cd06267">
    <property type="entry name" value="PBP1_LacI_sugar_binding-like"/>
    <property type="match status" value="1"/>
</dbReference>
<dbReference type="GO" id="GO:0000976">
    <property type="term" value="F:transcription cis-regulatory region binding"/>
    <property type="evidence" value="ECO:0007669"/>
    <property type="project" value="TreeGrafter"/>
</dbReference>
<dbReference type="OrthoDB" id="156657at2"/>
<evidence type="ECO:0000256" key="2">
    <source>
        <dbReference type="ARBA" id="ARBA00023125"/>
    </source>
</evidence>
<dbReference type="Pfam" id="PF00356">
    <property type="entry name" value="LacI"/>
    <property type="match status" value="1"/>
</dbReference>
<evidence type="ECO:0000313" key="5">
    <source>
        <dbReference type="EMBL" id="GCE09795.1"/>
    </source>
</evidence>
<dbReference type="PROSITE" id="PS00356">
    <property type="entry name" value="HTH_LACI_1"/>
    <property type="match status" value="1"/>
</dbReference>
<dbReference type="InterPro" id="IPR046335">
    <property type="entry name" value="LacI/GalR-like_sensor"/>
</dbReference>
<keyword evidence="3" id="KW-0804">Transcription</keyword>
<comment type="caution">
    <text evidence="5">The sequence shown here is derived from an EMBL/GenBank/DDBJ whole genome shotgun (WGS) entry which is preliminary data.</text>
</comment>
<sequence length="339" mass="37278">MAVTLKDVALRAGVSIRTVSNVVNNYPYVTPEMRERVKKALEELHYQPNLSARYLRKGSSGIIAYAIPDLSNVYFSEIGEAILSTARERSYTVLIDSTKGRESERQVLQGLTPHLIDGVILSPFASEPEDLAPRAGSIPIVLLGDRIYDVPYDHVTYDNVATARMATQHLIGLGRRRIAAIGVQESDAHETATSRLRLRGYTEALTRAGLPVDPHLIIRGLPLFNRGNGAKALRQLLALDTPPDGVFCFNDHLALGVMRAIHEAGYRVPEDIAVVGFDDIEDSRYSVPSLTTISPDKEKIGYLATTFLLGRIDGTRTGPPERVEVPCHLIVRESTVGTR</sequence>
<name>A0A401ZSE8_9CHLR</name>
<dbReference type="InterPro" id="IPR028082">
    <property type="entry name" value="Peripla_BP_I"/>
</dbReference>
<dbReference type="EMBL" id="BIFQ01000002">
    <property type="protein sequence ID" value="GCE09795.1"/>
    <property type="molecule type" value="Genomic_DNA"/>
</dbReference>
<evidence type="ECO:0000256" key="3">
    <source>
        <dbReference type="ARBA" id="ARBA00023163"/>
    </source>
</evidence>
<dbReference type="InterPro" id="IPR010982">
    <property type="entry name" value="Lambda_DNA-bd_dom_sf"/>
</dbReference>
<keyword evidence="2" id="KW-0238">DNA-binding</keyword>
<dbReference type="PANTHER" id="PTHR30146:SF153">
    <property type="entry name" value="LACTOSE OPERON REPRESSOR"/>
    <property type="match status" value="1"/>
</dbReference>
<dbReference type="PROSITE" id="PS50932">
    <property type="entry name" value="HTH_LACI_2"/>
    <property type="match status" value="1"/>
</dbReference>
<dbReference type="SUPFAM" id="SSF53822">
    <property type="entry name" value="Periplasmic binding protein-like I"/>
    <property type="match status" value="1"/>
</dbReference>
<dbReference type="Proteomes" id="UP000287224">
    <property type="component" value="Unassembled WGS sequence"/>
</dbReference>
<dbReference type="PANTHER" id="PTHR30146">
    <property type="entry name" value="LACI-RELATED TRANSCRIPTIONAL REPRESSOR"/>
    <property type="match status" value="1"/>
</dbReference>
<accession>A0A401ZSE8</accession>
<gene>
    <name evidence="5" type="ORF">KDAU_71240</name>
</gene>
<proteinExistence type="predicted"/>
<evidence type="ECO:0000313" key="6">
    <source>
        <dbReference type="Proteomes" id="UP000287224"/>
    </source>
</evidence>
<dbReference type="AlphaFoldDB" id="A0A401ZSE8"/>
<keyword evidence="1" id="KW-0805">Transcription regulation</keyword>
<dbReference type="SUPFAM" id="SSF47413">
    <property type="entry name" value="lambda repressor-like DNA-binding domains"/>
    <property type="match status" value="1"/>
</dbReference>
<keyword evidence="6" id="KW-1185">Reference proteome</keyword>
<organism evidence="5 6">
    <name type="scientific">Dictyobacter aurantiacus</name>
    <dbReference type="NCBI Taxonomy" id="1936993"/>
    <lineage>
        <taxon>Bacteria</taxon>
        <taxon>Bacillati</taxon>
        <taxon>Chloroflexota</taxon>
        <taxon>Ktedonobacteria</taxon>
        <taxon>Ktedonobacterales</taxon>
        <taxon>Dictyobacteraceae</taxon>
        <taxon>Dictyobacter</taxon>
    </lineage>
</organism>
<feature type="domain" description="HTH lacI-type" evidence="4">
    <location>
        <begin position="3"/>
        <end position="57"/>
    </location>
</feature>
<dbReference type="RefSeq" id="WP_126602542.1">
    <property type="nucleotide sequence ID" value="NZ_BIFQ01000002.1"/>
</dbReference>
<reference evidence="6" key="1">
    <citation type="submission" date="2018-12" db="EMBL/GenBank/DDBJ databases">
        <title>Tengunoibacter tsumagoiensis gen. nov., sp. nov., Dictyobacter kobayashii sp. nov., D. alpinus sp. nov., and D. joshuensis sp. nov. and description of Dictyobacteraceae fam. nov. within the order Ktedonobacterales isolated from Tengu-no-mugimeshi.</title>
        <authorList>
            <person name="Wang C.M."/>
            <person name="Zheng Y."/>
            <person name="Sakai Y."/>
            <person name="Toyoda A."/>
            <person name="Minakuchi Y."/>
            <person name="Abe K."/>
            <person name="Yokota A."/>
            <person name="Yabe S."/>
        </authorList>
    </citation>
    <scope>NUCLEOTIDE SEQUENCE [LARGE SCALE GENOMIC DNA]</scope>
    <source>
        <strain evidence="6">S-27</strain>
    </source>
</reference>
<evidence type="ECO:0000256" key="1">
    <source>
        <dbReference type="ARBA" id="ARBA00023015"/>
    </source>
</evidence>
<dbReference type="Gene3D" id="3.40.50.2300">
    <property type="match status" value="2"/>
</dbReference>
<evidence type="ECO:0000259" key="4">
    <source>
        <dbReference type="PROSITE" id="PS50932"/>
    </source>
</evidence>